<dbReference type="PROSITE" id="PS51455">
    <property type="entry name" value="PIPK"/>
    <property type="match status" value="1"/>
</dbReference>
<keyword evidence="2" id="KW-1133">Transmembrane helix</keyword>
<keyword evidence="1" id="KW-0418">Kinase</keyword>
<dbReference type="InterPro" id="IPR027484">
    <property type="entry name" value="PInositol-4-P-5-kinase_N"/>
</dbReference>
<keyword evidence="2" id="KW-0472">Membrane</keyword>
<sequence>MGFRDARISRSIIRAIFHQTNPKDATLVGRILAFFSFLQLLLIRFRPRVFEHLRKDVWKLDEDEYRESFRSADKSGGSLKPVGDLGYSGSTFFTTPNSKYLIKSLPRAFEYEFFMEDLCDKYVEHMTNNPNSLLVRITDFLEAIGPAIGSWIGTAPAHHVVMENVLYGKETDEQQDKWETYDLKPSSYFYPERDLAGGRLAPDSVKERLVDHFPDKMRLSPHDHAELIKLLEADTALLRSANAVDYSLFLVRYPAEPAREVSSPAANERSWRNGVLSRDGKWVYRAVVLDFFWAKHKMQPKLMTKLIRSFNFFAHKGPMSITTTPDEYRGRFLEMVQGYIEASE</sequence>
<evidence type="ECO:0000256" key="1">
    <source>
        <dbReference type="PROSITE-ProRule" id="PRU00781"/>
    </source>
</evidence>
<evidence type="ECO:0000256" key="2">
    <source>
        <dbReference type="SAM" id="Phobius"/>
    </source>
</evidence>
<reference evidence="4 5" key="1">
    <citation type="submission" date="2024-04" db="EMBL/GenBank/DDBJ databases">
        <title>Phyllosticta paracitricarpa is synonymous to the EU quarantine fungus P. citricarpa based on phylogenomic analyses.</title>
        <authorList>
            <consortium name="Lawrence Berkeley National Laboratory"/>
            <person name="Van ingen-buijs V.A."/>
            <person name="Van westerhoven A.C."/>
            <person name="Haridas S."/>
            <person name="Skiadas P."/>
            <person name="Martin F."/>
            <person name="Groenewald J.Z."/>
            <person name="Crous P.W."/>
            <person name="Seidl M.F."/>
        </authorList>
    </citation>
    <scope>NUCLEOTIDE SEQUENCE [LARGE SCALE GENOMIC DNA]</scope>
    <source>
        <strain evidence="4 5">CPC 17464</strain>
    </source>
</reference>
<dbReference type="Pfam" id="PF01504">
    <property type="entry name" value="PIP5K"/>
    <property type="match status" value="1"/>
</dbReference>
<dbReference type="Proteomes" id="UP001360953">
    <property type="component" value="Unassembled WGS sequence"/>
</dbReference>
<feature type="transmembrane region" description="Helical" evidence="2">
    <location>
        <begin position="27"/>
        <end position="45"/>
    </location>
</feature>
<dbReference type="Gene3D" id="3.30.800.10">
    <property type="entry name" value="Phosphatidylinositol Phosphate Kinase II Beta"/>
    <property type="match status" value="1"/>
</dbReference>
<dbReference type="RefSeq" id="XP_066654858.1">
    <property type="nucleotide sequence ID" value="XM_066800649.1"/>
</dbReference>
<keyword evidence="5" id="KW-1185">Reference proteome</keyword>
<keyword evidence="2" id="KW-0812">Transmembrane</keyword>
<accession>A0ABR1LML3</accession>
<dbReference type="SMART" id="SM00330">
    <property type="entry name" value="PIPKc"/>
    <property type="match status" value="1"/>
</dbReference>
<dbReference type="GeneID" id="92033555"/>
<gene>
    <name evidence="4" type="ORF">J3D65DRAFT_628601</name>
</gene>
<evidence type="ECO:0000313" key="5">
    <source>
        <dbReference type="Proteomes" id="UP001360953"/>
    </source>
</evidence>
<evidence type="ECO:0000313" key="4">
    <source>
        <dbReference type="EMBL" id="KAK7536442.1"/>
    </source>
</evidence>
<feature type="domain" description="PIPK" evidence="3">
    <location>
        <begin position="1"/>
        <end position="340"/>
    </location>
</feature>
<keyword evidence="1" id="KW-0067">ATP-binding</keyword>
<name>A0ABR1LML3_9PEZI</name>
<dbReference type="PANTHER" id="PTHR23086:SF126">
    <property type="entry name" value="PIPK DOMAIN-CONTAINING PROTEIN"/>
    <property type="match status" value="1"/>
</dbReference>
<proteinExistence type="predicted"/>
<dbReference type="InterPro" id="IPR002498">
    <property type="entry name" value="PInositol-4-P-4/5-kinase_core"/>
</dbReference>
<protein>
    <recommendedName>
        <fullName evidence="3">PIPK domain-containing protein</fullName>
    </recommendedName>
</protein>
<comment type="caution">
    <text evidence="4">The sequence shown here is derived from an EMBL/GenBank/DDBJ whole genome shotgun (WGS) entry which is preliminary data.</text>
</comment>
<dbReference type="EMBL" id="JBBPEH010000007">
    <property type="protein sequence ID" value="KAK7536442.1"/>
    <property type="molecule type" value="Genomic_DNA"/>
</dbReference>
<evidence type="ECO:0000259" key="3">
    <source>
        <dbReference type="PROSITE" id="PS51455"/>
    </source>
</evidence>
<dbReference type="SUPFAM" id="SSF56104">
    <property type="entry name" value="SAICAR synthase-like"/>
    <property type="match status" value="1"/>
</dbReference>
<dbReference type="InterPro" id="IPR027483">
    <property type="entry name" value="PInositol-4-P-4/5-kinase_C_sf"/>
</dbReference>
<organism evidence="4 5">
    <name type="scientific">Phyllosticta citribraziliensis</name>
    <dbReference type="NCBI Taxonomy" id="989973"/>
    <lineage>
        <taxon>Eukaryota</taxon>
        <taxon>Fungi</taxon>
        <taxon>Dikarya</taxon>
        <taxon>Ascomycota</taxon>
        <taxon>Pezizomycotina</taxon>
        <taxon>Dothideomycetes</taxon>
        <taxon>Dothideomycetes incertae sedis</taxon>
        <taxon>Botryosphaeriales</taxon>
        <taxon>Phyllostictaceae</taxon>
        <taxon>Phyllosticta</taxon>
    </lineage>
</organism>
<keyword evidence="1" id="KW-0547">Nucleotide-binding</keyword>
<dbReference type="InterPro" id="IPR023610">
    <property type="entry name" value="PInositol-4/5-P-5/4-kinase"/>
</dbReference>
<keyword evidence="1" id="KW-0808">Transferase</keyword>
<dbReference type="Gene3D" id="3.30.810.10">
    <property type="entry name" value="2-Layer Sandwich"/>
    <property type="match status" value="1"/>
</dbReference>
<dbReference type="PANTHER" id="PTHR23086">
    <property type="entry name" value="PHOSPHATIDYLINOSITOL-4-PHOSPHATE 5-KINASE"/>
    <property type="match status" value="1"/>
</dbReference>